<evidence type="ECO:0000256" key="1">
    <source>
        <dbReference type="SAM" id="Phobius"/>
    </source>
</evidence>
<evidence type="ECO:0000313" key="2">
    <source>
        <dbReference type="EMBL" id="QFR49277.1"/>
    </source>
</evidence>
<name>A0A5P8P122_9BACT</name>
<gene>
    <name evidence="2" type="ORF">FJR48_05860</name>
</gene>
<accession>A0A5P8P122</accession>
<keyword evidence="1" id="KW-1133">Transmembrane helix</keyword>
<evidence type="ECO:0000313" key="3">
    <source>
        <dbReference type="Proteomes" id="UP000326944"/>
    </source>
</evidence>
<keyword evidence="3" id="KW-1185">Reference proteome</keyword>
<proteinExistence type="predicted"/>
<reference evidence="2 3" key="1">
    <citation type="submission" date="2019-09" db="EMBL/GenBank/DDBJ databases">
        <title>Sulfurimonas gotlandica sp. nov., a chemoautotrophic and psychrotolerant epsilonproteobacterium isolated from a pelagic redoxcline, and an emended description of the genus Sulfurimonas.</title>
        <authorList>
            <person name="Wang S."/>
            <person name="Jiang L."/>
            <person name="Shao S."/>
        </authorList>
    </citation>
    <scope>NUCLEOTIDE SEQUENCE [LARGE SCALE GENOMIC DNA]</scope>
    <source>
        <strain evidence="2 3">GYSZ_1</strain>
    </source>
</reference>
<protein>
    <submittedName>
        <fullName evidence="2">Uncharacterized protein</fullName>
    </submittedName>
</protein>
<dbReference type="Proteomes" id="UP000326944">
    <property type="component" value="Chromosome"/>
</dbReference>
<keyword evidence="1" id="KW-0472">Membrane</keyword>
<feature type="transmembrane region" description="Helical" evidence="1">
    <location>
        <begin position="14"/>
        <end position="44"/>
    </location>
</feature>
<feature type="transmembrane region" description="Helical" evidence="1">
    <location>
        <begin position="132"/>
        <end position="149"/>
    </location>
</feature>
<feature type="transmembrane region" description="Helical" evidence="1">
    <location>
        <begin position="101"/>
        <end position="126"/>
    </location>
</feature>
<dbReference type="EMBL" id="CP043617">
    <property type="protein sequence ID" value="QFR49277.1"/>
    <property type="molecule type" value="Genomic_DNA"/>
</dbReference>
<keyword evidence="1" id="KW-0812">Transmembrane</keyword>
<dbReference type="RefSeq" id="WP_152307220.1">
    <property type="nucleotide sequence ID" value="NZ_CP043617.1"/>
</dbReference>
<dbReference type="AlphaFoldDB" id="A0A5P8P122"/>
<feature type="transmembrane region" description="Helical" evidence="1">
    <location>
        <begin position="72"/>
        <end position="89"/>
    </location>
</feature>
<dbReference type="KEGG" id="sulg:FJR48_05860"/>
<dbReference type="OrthoDB" id="5334984at2"/>
<sequence length="150" mass="17311">MQRSISHKKSLAPFIYVVLFVLYEGLSSIYLFLPPLLGVLFFLFIQAFRKEDLLAIILVVFSILVFESEKGYLLFTTVIYFALTLKLILPKIEQNFNCKVCVNISIVLLAYIGFYFFTSVLSSIFLLPMPAINYYVIYYIVIEFLIVSAL</sequence>
<organism evidence="2 3">
    <name type="scientific">Sulfurimonas lithotrophica</name>
    <dbReference type="NCBI Taxonomy" id="2590022"/>
    <lineage>
        <taxon>Bacteria</taxon>
        <taxon>Pseudomonadati</taxon>
        <taxon>Campylobacterota</taxon>
        <taxon>Epsilonproteobacteria</taxon>
        <taxon>Campylobacterales</taxon>
        <taxon>Sulfurimonadaceae</taxon>
        <taxon>Sulfurimonas</taxon>
    </lineage>
</organism>